<dbReference type="eggNOG" id="ENOG502RGMX">
    <property type="taxonomic scope" value="Eukaryota"/>
</dbReference>
<gene>
    <name evidence="12" type="ORF">CC1G_05088</name>
</gene>
<evidence type="ECO:0000313" key="13">
    <source>
        <dbReference type="Proteomes" id="UP000001861"/>
    </source>
</evidence>
<feature type="region of interest" description="Disordered" evidence="9">
    <location>
        <begin position="188"/>
        <end position="208"/>
    </location>
</feature>
<dbReference type="InParanoid" id="A8NGA4"/>
<feature type="region of interest" description="Disordered" evidence="9">
    <location>
        <begin position="1043"/>
        <end position="1072"/>
    </location>
</feature>
<accession>A8NGA4</accession>
<dbReference type="GO" id="GO:0006281">
    <property type="term" value="P:DNA repair"/>
    <property type="evidence" value="ECO:0007669"/>
    <property type="project" value="UniProtKB-KW"/>
</dbReference>
<dbReference type="PANTHER" id="PTHR46459:SF1">
    <property type="entry name" value="E1A-BINDING PROTEIN P400"/>
    <property type="match status" value="1"/>
</dbReference>
<dbReference type="AlphaFoldDB" id="A8NGA4"/>
<dbReference type="SMART" id="SM00573">
    <property type="entry name" value="HSA"/>
    <property type="match status" value="1"/>
</dbReference>
<dbReference type="FunCoup" id="A8NGA4">
    <property type="interactions" value="11"/>
</dbReference>
<dbReference type="GO" id="GO:0003682">
    <property type="term" value="F:chromatin binding"/>
    <property type="evidence" value="ECO:0007669"/>
    <property type="project" value="TreeGrafter"/>
</dbReference>
<keyword evidence="5" id="KW-0234">DNA repair</keyword>
<feature type="compositionally biased region" description="Polar residues" evidence="9">
    <location>
        <begin position="510"/>
        <end position="528"/>
    </location>
</feature>
<dbReference type="InterPro" id="IPR001005">
    <property type="entry name" value="SANT/Myb"/>
</dbReference>
<organism evidence="12 13">
    <name type="scientific">Coprinopsis cinerea (strain Okayama-7 / 130 / ATCC MYA-4618 / FGSC 9003)</name>
    <name type="common">Inky cap fungus</name>
    <name type="synonym">Hormographiella aspergillata</name>
    <dbReference type="NCBI Taxonomy" id="240176"/>
    <lineage>
        <taxon>Eukaryota</taxon>
        <taxon>Fungi</taxon>
        <taxon>Dikarya</taxon>
        <taxon>Basidiomycota</taxon>
        <taxon>Agaricomycotina</taxon>
        <taxon>Agaricomycetes</taxon>
        <taxon>Agaricomycetidae</taxon>
        <taxon>Agaricales</taxon>
        <taxon>Agaricineae</taxon>
        <taxon>Psathyrellaceae</taxon>
        <taxon>Coprinopsis</taxon>
    </lineage>
</organism>
<keyword evidence="13" id="KW-1185">Reference proteome</keyword>
<feature type="compositionally biased region" description="Pro residues" evidence="9">
    <location>
        <begin position="925"/>
        <end position="940"/>
    </location>
</feature>
<dbReference type="RefSeq" id="XP_001833388.2">
    <property type="nucleotide sequence ID" value="XM_001833336.2"/>
</dbReference>
<dbReference type="SUPFAM" id="SSF46689">
    <property type="entry name" value="Homeodomain-like"/>
    <property type="match status" value="1"/>
</dbReference>
<dbReference type="GO" id="GO:0035267">
    <property type="term" value="C:NuA4 histone acetyltransferase complex"/>
    <property type="evidence" value="ECO:0007669"/>
    <property type="project" value="TreeGrafter"/>
</dbReference>
<feature type="region of interest" description="Disordered" evidence="9">
    <location>
        <begin position="1"/>
        <end position="152"/>
    </location>
</feature>
<reference evidence="12 13" key="1">
    <citation type="journal article" date="2010" name="Proc. Natl. Acad. Sci. U.S.A.">
        <title>Insights into evolution of multicellular fungi from the assembled chromosomes of the mushroom Coprinopsis cinerea (Coprinus cinereus).</title>
        <authorList>
            <person name="Stajich J.E."/>
            <person name="Wilke S.K."/>
            <person name="Ahren D."/>
            <person name="Au C.H."/>
            <person name="Birren B.W."/>
            <person name="Borodovsky M."/>
            <person name="Burns C."/>
            <person name="Canback B."/>
            <person name="Casselton L.A."/>
            <person name="Cheng C.K."/>
            <person name="Deng J."/>
            <person name="Dietrich F.S."/>
            <person name="Fargo D.C."/>
            <person name="Farman M.L."/>
            <person name="Gathman A.C."/>
            <person name="Goldberg J."/>
            <person name="Guigo R."/>
            <person name="Hoegger P.J."/>
            <person name="Hooker J.B."/>
            <person name="Huggins A."/>
            <person name="James T.Y."/>
            <person name="Kamada T."/>
            <person name="Kilaru S."/>
            <person name="Kodira C."/>
            <person name="Kues U."/>
            <person name="Kupfer D."/>
            <person name="Kwan H.S."/>
            <person name="Lomsadze A."/>
            <person name="Li W."/>
            <person name="Lilly W.W."/>
            <person name="Ma L.J."/>
            <person name="Mackey A.J."/>
            <person name="Manning G."/>
            <person name="Martin F."/>
            <person name="Muraguchi H."/>
            <person name="Natvig D.O."/>
            <person name="Palmerini H."/>
            <person name="Ramesh M.A."/>
            <person name="Rehmeyer C.J."/>
            <person name="Roe B.A."/>
            <person name="Shenoy N."/>
            <person name="Stanke M."/>
            <person name="Ter-Hovhannisyan V."/>
            <person name="Tunlid A."/>
            <person name="Velagapudi R."/>
            <person name="Vision T.J."/>
            <person name="Zeng Q."/>
            <person name="Zolan M.E."/>
            <person name="Pukkila P.J."/>
        </authorList>
    </citation>
    <scope>NUCLEOTIDE SEQUENCE [LARGE SCALE GENOMIC DNA]</scope>
    <source>
        <strain evidence="13">Okayama-7 / 130 / ATCC MYA-4618 / FGSC 9003</strain>
    </source>
</reference>
<comment type="function">
    <text evidence="7">Component of the NuA4 histone acetyltransferase complex which is involved in transcriptional activation of selected genes principally by acetylation of nucleosomal histone H4 and H2A. The NuA4 complex is also involved in DNA repair.</text>
</comment>
<dbReference type="PROSITE" id="PS51204">
    <property type="entry name" value="HSA"/>
    <property type="match status" value="1"/>
</dbReference>
<feature type="compositionally biased region" description="Low complexity" evidence="9">
    <location>
        <begin position="106"/>
        <end position="122"/>
    </location>
</feature>
<evidence type="ECO:0000259" key="10">
    <source>
        <dbReference type="PROSITE" id="PS50090"/>
    </source>
</evidence>
<dbReference type="Pfam" id="PF07529">
    <property type="entry name" value="HSA"/>
    <property type="match status" value="1"/>
</dbReference>
<evidence type="ECO:0000256" key="6">
    <source>
        <dbReference type="ARBA" id="ARBA00023242"/>
    </source>
</evidence>
<feature type="domain" description="Myb-like" evidence="10">
    <location>
        <begin position="713"/>
        <end position="761"/>
    </location>
</feature>
<comment type="subcellular location">
    <subcellularLocation>
        <location evidence="1">Nucleus</location>
    </subcellularLocation>
</comment>
<dbReference type="PROSITE" id="PS50090">
    <property type="entry name" value="MYB_LIKE"/>
    <property type="match status" value="1"/>
</dbReference>
<feature type="compositionally biased region" description="Low complexity" evidence="9">
    <location>
        <begin position="819"/>
        <end position="833"/>
    </location>
</feature>
<evidence type="ECO:0000256" key="8">
    <source>
        <dbReference type="ARBA" id="ARBA00029670"/>
    </source>
</evidence>
<feature type="compositionally biased region" description="Polar residues" evidence="9">
    <location>
        <begin position="861"/>
        <end position="870"/>
    </location>
</feature>
<keyword evidence="3" id="KW-0227">DNA damage</keyword>
<feature type="compositionally biased region" description="Low complexity" evidence="9">
    <location>
        <begin position="790"/>
        <end position="803"/>
    </location>
</feature>
<feature type="compositionally biased region" description="Low complexity" evidence="9">
    <location>
        <begin position="23"/>
        <end position="34"/>
    </location>
</feature>
<comment type="caution">
    <text evidence="12">The sequence shown here is derived from an EMBL/GenBank/DDBJ whole genome shotgun (WGS) entry which is preliminary data.</text>
</comment>
<keyword evidence="4" id="KW-0156">Chromatin regulator</keyword>
<keyword evidence="6" id="KW-0539">Nucleus</keyword>
<dbReference type="KEGG" id="cci:CC1G_05088"/>
<dbReference type="Pfam" id="PF13921">
    <property type="entry name" value="Myb_DNA-bind_6"/>
    <property type="match status" value="1"/>
</dbReference>
<evidence type="ECO:0000313" key="12">
    <source>
        <dbReference type="EMBL" id="EAU88322.2"/>
    </source>
</evidence>
<dbReference type="OMA" id="HDWMLAR"/>
<dbReference type="EMBL" id="AACS02000002">
    <property type="protein sequence ID" value="EAU88322.2"/>
    <property type="molecule type" value="Genomic_DNA"/>
</dbReference>
<feature type="compositionally biased region" description="Basic and acidic residues" evidence="9">
    <location>
        <begin position="243"/>
        <end position="254"/>
    </location>
</feature>
<feature type="compositionally biased region" description="Basic and acidic residues" evidence="9">
    <location>
        <begin position="84"/>
        <end position="93"/>
    </location>
</feature>
<feature type="compositionally biased region" description="Polar residues" evidence="9">
    <location>
        <begin position="9"/>
        <end position="20"/>
    </location>
</feature>
<feature type="domain" description="HSA" evidence="11">
    <location>
        <begin position="318"/>
        <end position="399"/>
    </location>
</feature>
<name>A8NGA4_COPC7</name>
<evidence type="ECO:0000256" key="5">
    <source>
        <dbReference type="ARBA" id="ARBA00023204"/>
    </source>
</evidence>
<feature type="region of interest" description="Disordered" evidence="9">
    <location>
        <begin position="509"/>
        <end position="542"/>
    </location>
</feature>
<dbReference type="STRING" id="240176.A8NGA4"/>
<dbReference type="OrthoDB" id="5364245at2759"/>
<sequence>MTAPPKANPIQTTQQSTSASVPGEATGTTTGQEGPSDAGNDLPVTGTRVSQGLTKEEIDDDRDELDLIGSTDKDGTGSSSPSKAHPEPSDQQRDSSQSAAPPPSSSPSLQSLPASSSQVQSLGQADQEPTKGMSSDVSMVDVSEESVKGNATTVNPLAVYKPSVSSSIFVQPTPNPVIIPEPLAPSVSKDQYDIQQPPPPEPKVEPSSPVLRYGIKTEYTLPSLQILPPEFTRKKSSKRRKDRERPEKSQKDDGVPMGINRWAAMLNANPLYKRVARSTKCLSTKEWSVAIAELRLIRTAERIEVLKSQARWGLRQIKKQRGVGGLLKTHWDYLLDEMKWMRTDFREERKWKLAVAYQLSTSVLEWHSLKNFEERVQHGVCVKWRPHEPVTLDDNQVDSQSMDIDMESSGNDPEANPVPSNSILGLDYASDNEDMDGDSEKQLEVMDPLETGNAIKDALDGADEARMKEAEPTPMEEVKLKTEEIDDTVALQGPMVVDTAQAEALEKSALKSTSNDPLLGSKSSSHSLNGDGDEKPPSTKTKIAAYAPIREKLVYESEGKLFIEPEDLHIPDQEDTDSLRQLDISSIFPDLQPFAMFDVAPATEPKKKNRIERDDPNKRLEETNYTKVFPSGQFMFVKPTLLGPLQPAKRWKDGSWLPMEENPIPSEPESGSTSVKNLEESVSELFDFKIKTSGPALPPQARDARRAKVDQYWSTNDDLLLKSLVDKYPGNWNLIAECFNGCRKTTPSDRRTPTDCMDRWKVKWGMDLLTKDNPQGNSEDQSPPTGVQASSSNDISMSNSTPSVAAGPSVTTRGVRRLASASVSSQVAPSVSAGNEPKKRRRHLLLQETIRKTNRKKADQQAKQLANQRKTPGMHETHIQYTKLPRLSPMELSRLKAERDAAQLAEIQKARARQEELKKQLSGIPIPPQAGQPQPGPQTPVPHAQGGQPQPLTQQQQLQLQAQLQANQARAGSVGAPGTRPGSVNIARMSTPTGVAVAGPPRLTSQQVLQLQQRLAAGTGQTALNAATVNLANGLVNSQFGNRDATASPATHGVNSPHLAPSSGNAAVNPPRSPHDPAAVNAAVGQAMNAVGAANGAQRAAFNLQFQNGQTQNLHPDQINALRIHMLVGCGFISMDENIRTHTGPLNRNLNHNLSLNLLHKVEAILP</sequence>
<feature type="compositionally biased region" description="Acidic residues" evidence="9">
    <location>
        <begin position="57"/>
        <end position="66"/>
    </location>
</feature>
<evidence type="ECO:0000256" key="9">
    <source>
        <dbReference type="SAM" id="MobiDB-lite"/>
    </source>
</evidence>
<evidence type="ECO:0000256" key="3">
    <source>
        <dbReference type="ARBA" id="ARBA00022763"/>
    </source>
</evidence>
<dbReference type="HOGENOM" id="CLU_006074_0_0_1"/>
<dbReference type="GO" id="GO:0005634">
    <property type="term" value="C:nucleus"/>
    <property type="evidence" value="ECO:0007669"/>
    <property type="project" value="UniProtKB-SubCell"/>
</dbReference>
<dbReference type="InterPro" id="IPR014012">
    <property type="entry name" value="HSA_dom"/>
</dbReference>
<feature type="region of interest" description="Disordered" evidence="9">
    <location>
        <begin position="769"/>
        <end position="879"/>
    </location>
</feature>
<feature type="region of interest" description="Disordered" evidence="9">
    <location>
        <begin position="913"/>
        <end position="987"/>
    </location>
</feature>
<protein>
    <recommendedName>
        <fullName evidence="8">Vacuolar import and degradation protein 21</fullName>
    </recommendedName>
</protein>
<dbReference type="GeneID" id="6009884"/>
<evidence type="ECO:0000256" key="1">
    <source>
        <dbReference type="ARBA" id="ARBA00004123"/>
    </source>
</evidence>
<dbReference type="Gene3D" id="1.10.10.60">
    <property type="entry name" value="Homeodomain-like"/>
    <property type="match status" value="1"/>
</dbReference>
<dbReference type="GO" id="GO:0006325">
    <property type="term" value="P:chromatin organization"/>
    <property type="evidence" value="ECO:0007669"/>
    <property type="project" value="UniProtKB-KW"/>
</dbReference>
<feature type="region of interest" description="Disordered" evidence="9">
    <location>
        <begin position="402"/>
        <end position="439"/>
    </location>
</feature>
<feature type="compositionally biased region" description="Low complexity" evidence="9">
    <location>
        <begin position="941"/>
        <end position="969"/>
    </location>
</feature>
<evidence type="ECO:0000256" key="4">
    <source>
        <dbReference type="ARBA" id="ARBA00022853"/>
    </source>
</evidence>
<evidence type="ECO:0000256" key="7">
    <source>
        <dbReference type="ARBA" id="ARBA00025178"/>
    </source>
</evidence>
<evidence type="ECO:0000256" key="2">
    <source>
        <dbReference type="ARBA" id="ARBA00008913"/>
    </source>
</evidence>
<feature type="compositionally biased region" description="Polar residues" evidence="9">
    <location>
        <begin position="772"/>
        <end position="789"/>
    </location>
</feature>
<dbReference type="Proteomes" id="UP000001861">
    <property type="component" value="Unassembled WGS sequence"/>
</dbReference>
<dbReference type="InterPro" id="IPR009057">
    <property type="entry name" value="Homeodomain-like_sf"/>
</dbReference>
<dbReference type="CDD" id="cd00167">
    <property type="entry name" value="SANT"/>
    <property type="match status" value="1"/>
</dbReference>
<dbReference type="VEuPathDB" id="FungiDB:CC1G_05088"/>
<feature type="region of interest" description="Disordered" evidence="9">
    <location>
        <begin position="230"/>
        <end position="256"/>
    </location>
</feature>
<proteinExistence type="inferred from homology"/>
<evidence type="ECO:0000259" key="11">
    <source>
        <dbReference type="PROSITE" id="PS51204"/>
    </source>
</evidence>
<comment type="similarity">
    <text evidence="2">Belongs to the EAF1 family.</text>
</comment>
<dbReference type="PANTHER" id="PTHR46459">
    <property type="entry name" value="E1A-BINDING PROTEIN P400-RELATED"/>
    <property type="match status" value="1"/>
</dbReference>
<dbReference type="SMART" id="SM00717">
    <property type="entry name" value="SANT"/>
    <property type="match status" value="1"/>
</dbReference>